<keyword evidence="7" id="KW-0732">Signal</keyword>
<protein>
    <submittedName>
        <fullName evidence="8">Cytochrome P450</fullName>
    </submittedName>
</protein>
<dbReference type="InterPro" id="IPR017972">
    <property type="entry name" value="Cyt_P450_CS"/>
</dbReference>
<keyword evidence="6" id="KW-0560">Oxidoreductase</keyword>
<dbReference type="OrthoDB" id="1470350at2759"/>
<dbReference type="GO" id="GO:0020037">
    <property type="term" value="F:heme binding"/>
    <property type="evidence" value="ECO:0007669"/>
    <property type="project" value="InterPro"/>
</dbReference>
<proteinExistence type="inferred from homology"/>
<dbReference type="Proteomes" id="UP000758603">
    <property type="component" value="Unassembled WGS sequence"/>
</dbReference>
<evidence type="ECO:0000256" key="7">
    <source>
        <dbReference type="SAM" id="SignalP"/>
    </source>
</evidence>
<feature type="binding site" description="axial binding residue" evidence="5">
    <location>
        <position position="443"/>
    </location>
    <ligand>
        <name>heme</name>
        <dbReference type="ChEBI" id="CHEBI:30413"/>
    </ligand>
    <ligandPart>
        <name>Fe</name>
        <dbReference type="ChEBI" id="CHEBI:18248"/>
    </ligandPart>
</feature>
<dbReference type="Pfam" id="PF00067">
    <property type="entry name" value="p450"/>
    <property type="match status" value="1"/>
</dbReference>
<dbReference type="PRINTS" id="PR00385">
    <property type="entry name" value="P450"/>
</dbReference>
<evidence type="ECO:0000256" key="3">
    <source>
        <dbReference type="ARBA" id="ARBA00022723"/>
    </source>
</evidence>
<organism evidence="8 9">
    <name type="scientific">Truncatella angustata</name>
    <dbReference type="NCBI Taxonomy" id="152316"/>
    <lineage>
        <taxon>Eukaryota</taxon>
        <taxon>Fungi</taxon>
        <taxon>Dikarya</taxon>
        <taxon>Ascomycota</taxon>
        <taxon>Pezizomycotina</taxon>
        <taxon>Sordariomycetes</taxon>
        <taxon>Xylariomycetidae</taxon>
        <taxon>Amphisphaeriales</taxon>
        <taxon>Sporocadaceae</taxon>
        <taxon>Truncatella</taxon>
    </lineage>
</organism>
<evidence type="ECO:0000256" key="6">
    <source>
        <dbReference type="RuleBase" id="RU000461"/>
    </source>
</evidence>
<keyword evidence="2 5" id="KW-0349">Heme</keyword>
<dbReference type="InterPro" id="IPR036396">
    <property type="entry name" value="Cyt_P450_sf"/>
</dbReference>
<evidence type="ECO:0000256" key="1">
    <source>
        <dbReference type="ARBA" id="ARBA00001971"/>
    </source>
</evidence>
<dbReference type="PROSITE" id="PS00086">
    <property type="entry name" value="CYTOCHROME_P450"/>
    <property type="match status" value="1"/>
</dbReference>
<dbReference type="Gene3D" id="1.10.630.10">
    <property type="entry name" value="Cytochrome P450"/>
    <property type="match status" value="1"/>
</dbReference>
<dbReference type="InterPro" id="IPR002401">
    <property type="entry name" value="Cyt_P450_E_grp-I"/>
</dbReference>
<feature type="chain" id="PRO_5040162249" evidence="7">
    <location>
        <begin position="22"/>
        <end position="504"/>
    </location>
</feature>
<dbReference type="InterPro" id="IPR001128">
    <property type="entry name" value="Cyt_P450"/>
</dbReference>
<name>A0A9P8UUQ3_9PEZI</name>
<comment type="similarity">
    <text evidence="6">Belongs to the cytochrome P450 family.</text>
</comment>
<dbReference type="SUPFAM" id="SSF48264">
    <property type="entry name" value="Cytochrome P450"/>
    <property type="match status" value="1"/>
</dbReference>
<keyword evidence="4 5" id="KW-0408">Iron</keyword>
<dbReference type="GeneID" id="70137661"/>
<dbReference type="PANTHER" id="PTHR24305">
    <property type="entry name" value="CYTOCHROME P450"/>
    <property type="match status" value="1"/>
</dbReference>
<comment type="caution">
    <text evidence="8">The sequence shown here is derived from an EMBL/GenBank/DDBJ whole genome shotgun (WGS) entry which is preliminary data.</text>
</comment>
<keyword evidence="6" id="KW-0503">Monooxygenase</keyword>
<dbReference type="PRINTS" id="PR00463">
    <property type="entry name" value="EP450I"/>
</dbReference>
<dbReference type="CDD" id="cd11058">
    <property type="entry name" value="CYP60B-like"/>
    <property type="match status" value="1"/>
</dbReference>
<dbReference type="InterPro" id="IPR050121">
    <property type="entry name" value="Cytochrome_P450_monoxygenase"/>
</dbReference>
<reference evidence="8" key="1">
    <citation type="journal article" date="2021" name="Nat. Commun.">
        <title>Genetic determinants of endophytism in the Arabidopsis root mycobiome.</title>
        <authorList>
            <person name="Mesny F."/>
            <person name="Miyauchi S."/>
            <person name="Thiergart T."/>
            <person name="Pickel B."/>
            <person name="Atanasova L."/>
            <person name="Karlsson M."/>
            <person name="Huettel B."/>
            <person name="Barry K.W."/>
            <person name="Haridas S."/>
            <person name="Chen C."/>
            <person name="Bauer D."/>
            <person name="Andreopoulos W."/>
            <person name="Pangilinan J."/>
            <person name="LaButti K."/>
            <person name="Riley R."/>
            <person name="Lipzen A."/>
            <person name="Clum A."/>
            <person name="Drula E."/>
            <person name="Henrissat B."/>
            <person name="Kohler A."/>
            <person name="Grigoriev I.V."/>
            <person name="Martin F.M."/>
            <person name="Hacquard S."/>
        </authorList>
    </citation>
    <scope>NUCLEOTIDE SEQUENCE</scope>
    <source>
        <strain evidence="8">MPI-SDFR-AT-0073</strain>
    </source>
</reference>
<dbReference type="RefSeq" id="XP_045962958.1">
    <property type="nucleotide sequence ID" value="XM_046108770.1"/>
</dbReference>
<dbReference type="GO" id="GO:0016705">
    <property type="term" value="F:oxidoreductase activity, acting on paired donors, with incorporation or reduction of molecular oxygen"/>
    <property type="evidence" value="ECO:0007669"/>
    <property type="project" value="InterPro"/>
</dbReference>
<evidence type="ECO:0000256" key="2">
    <source>
        <dbReference type="ARBA" id="ARBA00022617"/>
    </source>
</evidence>
<evidence type="ECO:0000256" key="5">
    <source>
        <dbReference type="PIRSR" id="PIRSR602401-1"/>
    </source>
</evidence>
<sequence>MLLMNLTLLHHLFLFIPSALAVYGIIKVVYNLYFHPLAQFPGPILAAISNIPYSRWFLSGRQPYKLHELHTKYGPIVRTAPNELSFNTAESWRDIYGFRSDHKIFVKGKFYSGGSYAGIGTRSVVSETNPHTHRQMRSYLAGAFSERSVLEHEYLVSESVDKFVRLVGTKGRSPAGFDISALLEMLTFDITGDLAFGKSFGCLDNDMYHPWISVTIGALTQGAIVDVLDRFPWIARIALVLFRKQIHDLTEDTRKNEAMSLDAVRRRILSKSTRKDFLSRILTERDPTLVSDQQIAAHASDLVIAGSDTSASALAACIYYLLKEPVPMYNLVTEVRCGFNQYSDITGSSTSSMQYLNAVLQEALRLFPPLPLGLPRIVPAGGAVVDEHVLPEGITVSTNPLAACLSSDNFENPLQFNPERWLGTNRVDNCTASQPFGLGSRACIGRNLAWMEMRTTLAKLVWMYDFEFVDQAVDWHRDTQMHTLWRKPELRIRASRRSAHGDES</sequence>
<dbReference type="AlphaFoldDB" id="A0A9P8UUQ3"/>
<evidence type="ECO:0000313" key="9">
    <source>
        <dbReference type="Proteomes" id="UP000758603"/>
    </source>
</evidence>
<feature type="signal peptide" evidence="7">
    <location>
        <begin position="1"/>
        <end position="21"/>
    </location>
</feature>
<dbReference type="GO" id="GO:0005506">
    <property type="term" value="F:iron ion binding"/>
    <property type="evidence" value="ECO:0007669"/>
    <property type="project" value="InterPro"/>
</dbReference>
<gene>
    <name evidence="8" type="ORF">BKA67DRAFT_674869</name>
</gene>
<evidence type="ECO:0000313" key="8">
    <source>
        <dbReference type="EMBL" id="KAH6658724.1"/>
    </source>
</evidence>
<keyword evidence="3 5" id="KW-0479">Metal-binding</keyword>
<evidence type="ECO:0000256" key="4">
    <source>
        <dbReference type="ARBA" id="ARBA00023004"/>
    </source>
</evidence>
<keyword evidence="9" id="KW-1185">Reference proteome</keyword>
<dbReference type="EMBL" id="JAGPXC010000002">
    <property type="protein sequence ID" value="KAH6658724.1"/>
    <property type="molecule type" value="Genomic_DNA"/>
</dbReference>
<accession>A0A9P8UUQ3</accession>
<dbReference type="PANTHER" id="PTHR24305:SF161">
    <property type="entry name" value="P450, PUTATIVE (EUROFUNG)-RELATED"/>
    <property type="match status" value="1"/>
</dbReference>
<comment type="cofactor">
    <cofactor evidence="1 5">
        <name>heme</name>
        <dbReference type="ChEBI" id="CHEBI:30413"/>
    </cofactor>
</comment>
<dbReference type="GO" id="GO:0004497">
    <property type="term" value="F:monooxygenase activity"/>
    <property type="evidence" value="ECO:0007669"/>
    <property type="project" value="UniProtKB-KW"/>
</dbReference>